<dbReference type="Proteomes" id="UP000049578">
    <property type="component" value="Unassembled WGS sequence"/>
</dbReference>
<evidence type="ECO:0000256" key="8">
    <source>
        <dbReference type="ARBA" id="ARBA00023136"/>
    </source>
</evidence>
<dbReference type="InterPro" id="IPR023059">
    <property type="entry name" value="Foldase_PrsA"/>
</dbReference>
<dbReference type="RefSeq" id="WP_054278497.1">
    <property type="nucleotide sequence ID" value="NZ_LHQM01000010.1"/>
</dbReference>
<comment type="subcellular location">
    <subcellularLocation>
        <location evidence="3 12">Cell membrane</location>
        <topology evidence="3 12">Lipid-anchor</topology>
    </subcellularLocation>
</comment>
<dbReference type="InterPro" id="IPR000297">
    <property type="entry name" value="PPIase_PpiC"/>
</dbReference>
<evidence type="ECO:0000256" key="3">
    <source>
        <dbReference type="ARBA" id="ARBA00004193"/>
    </source>
</evidence>
<dbReference type="GO" id="GO:0003755">
    <property type="term" value="F:peptidyl-prolyl cis-trans isomerase activity"/>
    <property type="evidence" value="ECO:0007669"/>
    <property type="project" value="UniProtKB-UniRule"/>
</dbReference>
<feature type="domain" description="PpiC" evidence="15">
    <location>
        <begin position="145"/>
        <end position="240"/>
    </location>
</feature>
<protein>
    <recommendedName>
        <fullName evidence="12">Foldase protein PrsA</fullName>
        <ecNumber evidence="12">5.2.1.8</ecNumber>
    </recommendedName>
</protein>
<comment type="catalytic activity">
    <reaction evidence="1 12">
        <text>[protein]-peptidylproline (omega=180) = [protein]-peptidylproline (omega=0)</text>
        <dbReference type="Rhea" id="RHEA:16237"/>
        <dbReference type="Rhea" id="RHEA-COMP:10747"/>
        <dbReference type="Rhea" id="RHEA-COMP:10748"/>
        <dbReference type="ChEBI" id="CHEBI:83833"/>
        <dbReference type="ChEBI" id="CHEBI:83834"/>
        <dbReference type="EC" id="5.2.1.8"/>
    </reaction>
</comment>
<evidence type="ECO:0000256" key="14">
    <source>
        <dbReference type="SAM" id="SignalP"/>
    </source>
</evidence>
<dbReference type="InterPro" id="IPR027304">
    <property type="entry name" value="Trigger_fact/SurA_dom_sf"/>
</dbReference>
<keyword evidence="8 12" id="KW-0472">Membrane</keyword>
<proteinExistence type="inferred from homology"/>
<evidence type="ECO:0000256" key="13">
    <source>
        <dbReference type="SAM" id="MobiDB-lite"/>
    </source>
</evidence>
<comment type="function">
    <text evidence="2 12">Plays a major role in protein secretion by helping the post-translocational extracellular folding of several secreted proteins.</text>
</comment>
<dbReference type="GO" id="GO:0005886">
    <property type="term" value="C:plasma membrane"/>
    <property type="evidence" value="ECO:0007669"/>
    <property type="project" value="UniProtKB-SubCell"/>
</dbReference>
<evidence type="ECO:0000256" key="11">
    <source>
        <dbReference type="ARBA" id="ARBA00023288"/>
    </source>
</evidence>
<evidence type="ECO:0000256" key="9">
    <source>
        <dbReference type="ARBA" id="ARBA00023139"/>
    </source>
</evidence>
<comment type="caution">
    <text evidence="16">The sequence shown here is derived from an EMBL/GenBank/DDBJ whole genome shotgun (WGS) entry which is preliminary data.</text>
</comment>
<evidence type="ECO:0000256" key="7">
    <source>
        <dbReference type="ARBA" id="ARBA00023110"/>
    </source>
</evidence>
<keyword evidence="5 12" id="KW-1003">Cell membrane</keyword>
<keyword evidence="17" id="KW-1185">Reference proteome</keyword>
<dbReference type="EMBL" id="LHQM01000010">
    <property type="protein sequence ID" value="KPJ22683.1"/>
    <property type="molecule type" value="Genomic_DNA"/>
</dbReference>
<comment type="similarity">
    <text evidence="4 12">Belongs to the PrsA family.</text>
</comment>
<dbReference type="EC" id="5.2.1.8" evidence="12"/>
<feature type="region of interest" description="Disordered" evidence="13">
    <location>
        <begin position="301"/>
        <end position="336"/>
    </location>
</feature>
<evidence type="ECO:0000313" key="17">
    <source>
        <dbReference type="Proteomes" id="UP000049578"/>
    </source>
</evidence>
<dbReference type="InterPro" id="IPR050245">
    <property type="entry name" value="PrsA_foldase"/>
</dbReference>
<evidence type="ECO:0000256" key="5">
    <source>
        <dbReference type="ARBA" id="ARBA00022475"/>
    </source>
</evidence>
<dbReference type="SUPFAM" id="SSF109998">
    <property type="entry name" value="Triger factor/SurA peptide-binding domain-like"/>
    <property type="match status" value="1"/>
</dbReference>
<dbReference type="AlphaFoldDB" id="A0A0N8FXB7"/>
<keyword evidence="9 12" id="KW-0564">Palmitate</keyword>
<keyword evidence="7 12" id="KW-0697">Rotamase</keyword>
<dbReference type="NCBIfam" id="NF002361">
    <property type="entry name" value="PRK01326.1"/>
    <property type="match status" value="1"/>
</dbReference>
<dbReference type="PROSITE" id="PS50198">
    <property type="entry name" value="PPIC_PPIASE_2"/>
    <property type="match status" value="1"/>
</dbReference>
<evidence type="ECO:0000256" key="10">
    <source>
        <dbReference type="ARBA" id="ARBA00023235"/>
    </source>
</evidence>
<gene>
    <name evidence="12" type="primary">prsA</name>
    <name evidence="16" type="ORF">AKK44_03285</name>
</gene>
<sequence>MKKSKKLVAGLVTLASVVTLAACQSTNENTKVITMKGDTITVKDFYEDAKNAASSQQAMLNLVLTRVFEDQYGKEVSSKEVEKAYNKTAEQYGTSFANALAGAGLTKESYKRQIRTTMLVEHAVKEAAKKELTDANYKKAYESYSPKMTTEVITLDTEDAAKAVLGEVKAEGADFAAIAKEKTTAAAKKIGYTFDSGDTKLPADLVKKASSLKEGEISDVISVLDPATYQNKFYIVKVTKKTEKSGDWKTYKKRLKTIVLDEKTKDTTFQNKVIAKALDKANVKIKDKAFANILTQYANTDKKADAKPSNESAGNPIPTEGVPTEAPEAPKSDAAE</sequence>
<dbReference type="PANTHER" id="PTHR47245">
    <property type="entry name" value="PEPTIDYLPROLYL ISOMERASE"/>
    <property type="match status" value="1"/>
</dbReference>
<keyword evidence="10 12" id="KW-0413">Isomerase</keyword>
<dbReference type="PATRIC" id="fig|119224.3.peg.178"/>
<keyword evidence="11 12" id="KW-0449">Lipoprotein</keyword>
<evidence type="ECO:0000256" key="12">
    <source>
        <dbReference type="HAMAP-Rule" id="MF_01145"/>
    </source>
</evidence>
<dbReference type="PROSITE" id="PS51257">
    <property type="entry name" value="PROKAR_LIPOPROTEIN"/>
    <property type="match status" value="1"/>
</dbReference>
<dbReference type="SUPFAM" id="SSF54534">
    <property type="entry name" value="FKBP-like"/>
    <property type="match status" value="1"/>
</dbReference>
<keyword evidence="6 12" id="KW-0732">Signal</keyword>
<evidence type="ECO:0000256" key="1">
    <source>
        <dbReference type="ARBA" id="ARBA00000971"/>
    </source>
</evidence>
<evidence type="ECO:0000313" key="16">
    <source>
        <dbReference type="EMBL" id="KPJ22683.1"/>
    </source>
</evidence>
<feature type="signal peptide" evidence="14">
    <location>
        <begin position="1"/>
        <end position="21"/>
    </location>
</feature>
<dbReference type="STRING" id="119224.AKK44_03285"/>
<dbReference type="PANTHER" id="PTHR47245:SF1">
    <property type="entry name" value="FOLDASE PROTEIN PRSA"/>
    <property type="match status" value="1"/>
</dbReference>
<dbReference type="Pfam" id="PF13145">
    <property type="entry name" value="Rotamase_2"/>
    <property type="match status" value="1"/>
</dbReference>
<dbReference type="HAMAP" id="MF_01145">
    <property type="entry name" value="Foldase_PrsA"/>
    <property type="match status" value="1"/>
</dbReference>
<feature type="chain" id="PRO_5038478081" description="Foldase protein PrsA" evidence="14">
    <location>
        <begin position="22"/>
        <end position="336"/>
    </location>
</feature>
<dbReference type="Gene3D" id="3.10.50.40">
    <property type="match status" value="1"/>
</dbReference>
<accession>A0A0N8FXB7</accession>
<dbReference type="GO" id="GO:0006457">
    <property type="term" value="P:protein folding"/>
    <property type="evidence" value="ECO:0007669"/>
    <property type="project" value="UniProtKB-UniRule"/>
</dbReference>
<evidence type="ECO:0000256" key="2">
    <source>
        <dbReference type="ARBA" id="ARBA00003828"/>
    </source>
</evidence>
<dbReference type="InterPro" id="IPR046357">
    <property type="entry name" value="PPIase_dom_sf"/>
</dbReference>
<organism evidence="16 17">
    <name type="scientific">Streptococcus phocae</name>
    <dbReference type="NCBI Taxonomy" id="119224"/>
    <lineage>
        <taxon>Bacteria</taxon>
        <taxon>Bacillati</taxon>
        <taxon>Bacillota</taxon>
        <taxon>Bacilli</taxon>
        <taxon>Lactobacillales</taxon>
        <taxon>Streptococcaceae</taxon>
        <taxon>Streptococcus</taxon>
    </lineage>
</organism>
<reference evidence="16 17" key="1">
    <citation type="submission" date="2015-08" db="EMBL/GenBank/DDBJ databases">
        <title>Genome sequence of Streptococcus phocae subsp. phocae ATCC 51973T isolated from liver specimen obtained from seal.</title>
        <authorList>
            <person name="Avendano-Herrera R."/>
        </authorList>
    </citation>
    <scope>NUCLEOTIDE SEQUENCE [LARGE SCALE GENOMIC DNA]</scope>
    <source>
        <strain evidence="16 17">ATCC 51973</strain>
    </source>
</reference>
<evidence type="ECO:0000256" key="6">
    <source>
        <dbReference type="ARBA" id="ARBA00022729"/>
    </source>
</evidence>
<evidence type="ECO:0000259" key="15">
    <source>
        <dbReference type="PROSITE" id="PS50198"/>
    </source>
</evidence>
<evidence type="ECO:0000256" key="4">
    <source>
        <dbReference type="ARBA" id="ARBA00006071"/>
    </source>
</evidence>
<name>A0A0N8FXB7_9STRE</name>